<dbReference type="Pfam" id="PF24568">
    <property type="entry name" value="CC_PcsB"/>
    <property type="match status" value="1"/>
</dbReference>
<dbReference type="Proteomes" id="UP000610862">
    <property type="component" value="Unassembled WGS sequence"/>
</dbReference>
<dbReference type="GO" id="GO:0004222">
    <property type="term" value="F:metalloendopeptidase activity"/>
    <property type="evidence" value="ECO:0007669"/>
    <property type="project" value="TreeGrafter"/>
</dbReference>
<dbReference type="InterPro" id="IPR016047">
    <property type="entry name" value="M23ase_b-sheet_dom"/>
</dbReference>
<evidence type="ECO:0000259" key="6">
    <source>
        <dbReference type="Pfam" id="PF24568"/>
    </source>
</evidence>
<dbReference type="Pfam" id="PF01551">
    <property type="entry name" value="Peptidase_M23"/>
    <property type="match status" value="1"/>
</dbReference>
<keyword evidence="1 4" id="KW-0732">Signal</keyword>
<dbReference type="InterPro" id="IPR011055">
    <property type="entry name" value="Dup_hybrid_motif"/>
</dbReference>
<feature type="compositionally biased region" description="Basic and acidic residues" evidence="3">
    <location>
        <begin position="178"/>
        <end position="203"/>
    </location>
</feature>
<feature type="domain" description="Peptidoglycan hydrolase PcsB coiled-coil" evidence="6">
    <location>
        <begin position="94"/>
        <end position="166"/>
    </location>
</feature>
<dbReference type="CDD" id="cd12797">
    <property type="entry name" value="M23_peptidase"/>
    <property type="match status" value="1"/>
</dbReference>
<protein>
    <submittedName>
        <fullName evidence="7">Peptidoglycan DD-metalloendopeptidase family protein</fullName>
    </submittedName>
</protein>
<name>A0A926EAW7_9FIRM</name>
<reference evidence="7" key="1">
    <citation type="submission" date="2020-08" db="EMBL/GenBank/DDBJ databases">
        <title>Genome public.</title>
        <authorList>
            <person name="Liu C."/>
            <person name="Sun Q."/>
        </authorList>
    </citation>
    <scope>NUCLEOTIDE SEQUENCE</scope>
    <source>
        <strain evidence="7">NSJ-24</strain>
    </source>
</reference>
<keyword evidence="8" id="KW-1185">Reference proteome</keyword>
<evidence type="ECO:0000259" key="5">
    <source>
        <dbReference type="Pfam" id="PF01551"/>
    </source>
</evidence>
<evidence type="ECO:0000256" key="3">
    <source>
        <dbReference type="SAM" id="MobiDB-lite"/>
    </source>
</evidence>
<dbReference type="PANTHER" id="PTHR21666:SF289">
    <property type="entry name" value="L-ALA--D-GLU ENDOPEPTIDASE"/>
    <property type="match status" value="1"/>
</dbReference>
<dbReference type="RefSeq" id="WP_177268470.1">
    <property type="nucleotide sequence ID" value="NZ_JACRTA010000003.1"/>
</dbReference>
<keyword evidence="2" id="KW-0175">Coiled coil</keyword>
<dbReference type="InterPro" id="IPR050570">
    <property type="entry name" value="Cell_wall_metabolism_enzyme"/>
</dbReference>
<feature type="chain" id="PRO_5037573644" evidence="4">
    <location>
        <begin position="28"/>
        <end position="375"/>
    </location>
</feature>
<evidence type="ECO:0000256" key="4">
    <source>
        <dbReference type="SAM" id="SignalP"/>
    </source>
</evidence>
<dbReference type="InterPro" id="IPR057309">
    <property type="entry name" value="PcsB_CC"/>
</dbReference>
<dbReference type="EMBL" id="JACRTA010000003">
    <property type="protein sequence ID" value="MBC8568776.1"/>
    <property type="molecule type" value="Genomic_DNA"/>
</dbReference>
<accession>A0A926EAW7</accession>
<evidence type="ECO:0000256" key="2">
    <source>
        <dbReference type="SAM" id="Coils"/>
    </source>
</evidence>
<dbReference type="Gene3D" id="6.10.250.3150">
    <property type="match status" value="1"/>
</dbReference>
<sequence length="375" mass="40446">MKNRRTIILTTVLTALLICMNTSFVSAASLSEIREQIKDKEAELKEGQSKESSLSTQMLELEEKIQTMQGSIDQLDSAIAEGEDQLKTLEAELKKAEEKVEVQNDNLGSRLRNMYKNGSVGFLDVLLDSSSFSEFLTNLDMVERVYSSDKDVLSELEAAYDEIDTKKKEVETLQAELSESKSVAEESKSELESSKATVEKQKAEISASNSETQEMLDSLKADAAAMSQNAVEKGSSSSTSSYTGGAMAWPVPSVGTSNITSIFGWRTHPIFGVGRGHTGVDIGASYGSSVVAANPGKVIYAGWYGGYGNCVQIDHGGGVVTLYGHNSSLNVRVGQQVSRGQTIAFIGSTGYSTGPHCHFEVILNGTQVDPLDYIL</sequence>
<feature type="coiled-coil region" evidence="2">
    <location>
        <begin position="30"/>
        <end position="106"/>
    </location>
</feature>
<evidence type="ECO:0000313" key="7">
    <source>
        <dbReference type="EMBL" id="MBC8568776.1"/>
    </source>
</evidence>
<evidence type="ECO:0000256" key="1">
    <source>
        <dbReference type="ARBA" id="ARBA00022729"/>
    </source>
</evidence>
<dbReference type="AlphaFoldDB" id="A0A926EAW7"/>
<proteinExistence type="predicted"/>
<comment type="caution">
    <text evidence="7">The sequence shown here is derived from an EMBL/GenBank/DDBJ whole genome shotgun (WGS) entry which is preliminary data.</text>
</comment>
<dbReference type="Gene3D" id="2.70.70.10">
    <property type="entry name" value="Glucose Permease (Domain IIA)"/>
    <property type="match status" value="1"/>
</dbReference>
<organism evidence="7 8">
    <name type="scientific">Lentihominibacter hominis</name>
    <dbReference type="NCBI Taxonomy" id="2763645"/>
    <lineage>
        <taxon>Bacteria</taxon>
        <taxon>Bacillati</taxon>
        <taxon>Bacillota</taxon>
        <taxon>Clostridia</taxon>
        <taxon>Peptostreptococcales</taxon>
        <taxon>Anaerovoracaceae</taxon>
        <taxon>Lentihominibacter</taxon>
    </lineage>
</organism>
<dbReference type="PANTHER" id="PTHR21666">
    <property type="entry name" value="PEPTIDASE-RELATED"/>
    <property type="match status" value="1"/>
</dbReference>
<gene>
    <name evidence="7" type="ORF">H8692_08400</name>
</gene>
<evidence type="ECO:0000313" key="8">
    <source>
        <dbReference type="Proteomes" id="UP000610862"/>
    </source>
</evidence>
<feature type="signal peptide" evidence="4">
    <location>
        <begin position="1"/>
        <end position="27"/>
    </location>
</feature>
<feature type="domain" description="M23ase beta-sheet core" evidence="5">
    <location>
        <begin position="276"/>
        <end position="370"/>
    </location>
</feature>
<feature type="region of interest" description="Disordered" evidence="3">
    <location>
        <begin position="176"/>
        <end position="212"/>
    </location>
</feature>
<dbReference type="SUPFAM" id="SSF51261">
    <property type="entry name" value="Duplicated hybrid motif"/>
    <property type="match status" value="1"/>
</dbReference>